<keyword evidence="1" id="KW-0472">Membrane</keyword>
<dbReference type="InterPro" id="IPR025325">
    <property type="entry name" value="DUF4231"/>
</dbReference>
<gene>
    <name evidence="2" type="ORF">AAW31_10380</name>
</gene>
<organism evidence="2 3">
    <name type="scientific">Nitrosomonas communis</name>
    <dbReference type="NCBI Taxonomy" id="44574"/>
    <lineage>
        <taxon>Bacteria</taxon>
        <taxon>Pseudomonadati</taxon>
        <taxon>Pseudomonadota</taxon>
        <taxon>Betaproteobacteria</taxon>
        <taxon>Nitrosomonadales</taxon>
        <taxon>Nitrosomonadaceae</taxon>
        <taxon>Nitrosomonas</taxon>
    </lineage>
</organism>
<dbReference type="EMBL" id="CP011451">
    <property type="protein sequence ID" value="AKH39580.1"/>
    <property type="molecule type" value="Genomic_DNA"/>
</dbReference>
<dbReference type="KEGG" id="nco:AAW31_10380"/>
<feature type="transmembrane region" description="Helical" evidence="1">
    <location>
        <begin position="38"/>
        <end position="56"/>
    </location>
</feature>
<reference evidence="3" key="1">
    <citation type="submission" date="2015-05" db="EMBL/GenBank/DDBJ databases">
        <title>Draft genome of Nitrosomonas communis strain Nm2.</title>
        <authorList>
            <person name="Kozlowski J.A."/>
            <person name="Kits K.D."/>
            <person name="Stein L.Y."/>
        </authorList>
    </citation>
    <scope>NUCLEOTIDE SEQUENCE [LARGE SCALE GENOMIC DNA]</scope>
    <source>
        <strain evidence="3">Nm2</strain>
    </source>
</reference>
<dbReference type="OrthoDB" id="5569981at2"/>
<feature type="transmembrane region" description="Helical" evidence="1">
    <location>
        <begin position="62"/>
        <end position="84"/>
    </location>
</feature>
<dbReference type="Pfam" id="PF14015">
    <property type="entry name" value="DUF4231"/>
    <property type="match status" value="1"/>
</dbReference>
<dbReference type="NCBIfam" id="NF033634">
    <property type="entry name" value="SLATT_1"/>
    <property type="match status" value="1"/>
</dbReference>
<protein>
    <recommendedName>
        <fullName evidence="4">SMODS and SLOG-associating 2TM effector domain-containing protein</fullName>
    </recommendedName>
</protein>
<dbReference type="AlphaFoldDB" id="A0A0F7KGI3"/>
<evidence type="ECO:0000313" key="2">
    <source>
        <dbReference type="EMBL" id="AKH39580.1"/>
    </source>
</evidence>
<evidence type="ECO:0008006" key="4">
    <source>
        <dbReference type="Google" id="ProtNLM"/>
    </source>
</evidence>
<sequence length="164" mass="19041">MTLIESRKQRADYFFQTVLENQREWYSKKAGIHKKRHLFFAMSVIVMGALISFLQVMDTEIWIRYLTAALGAVVSVLRATDMLLRPGETWQGYRKASENMKRECRLYLNNADVYADAGNEDAAYHLLVERVEVIIAEEQQLYWQFHAKSTVPTQESKSKNEGAK</sequence>
<keyword evidence="3" id="KW-1185">Reference proteome</keyword>
<keyword evidence="1" id="KW-1133">Transmembrane helix</keyword>
<keyword evidence="1" id="KW-0812">Transmembrane</keyword>
<dbReference type="PATRIC" id="fig|44574.3.peg.2525"/>
<evidence type="ECO:0000256" key="1">
    <source>
        <dbReference type="SAM" id="Phobius"/>
    </source>
</evidence>
<reference evidence="2 3" key="2">
    <citation type="journal article" date="2016" name="Genome Announc.">
        <title>Genome Sequence of Nitrosomonas communis Strain Nm2, a Mesophilic Ammonia-Oxidizing Bacterium Isolated from Mediterranean Soil.</title>
        <authorList>
            <person name="Kozlowski J.A."/>
            <person name="Kits K.D."/>
            <person name="Stein L.Y."/>
        </authorList>
    </citation>
    <scope>NUCLEOTIDE SEQUENCE [LARGE SCALE GENOMIC DNA]</scope>
    <source>
        <strain evidence="2 3">Nm2</strain>
    </source>
</reference>
<dbReference type="Proteomes" id="UP000034156">
    <property type="component" value="Chromosome"/>
</dbReference>
<evidence type="ECO:0000313" key="3">
    <source>
        <dbReference type="Proteomes" id="UP000034156"/>
    </source>
</evidence>
<name>A0A0F7KGI3_9PROT</name>
<accession>A0A0F7KGI3</accession>
<proteinExistence type="predicted"/>